<dbReference type="PANTHER" id="PTHR36837">
    <property type="entry name" value="POLY(3-HYDROXYALKANOATE) POLYMERASE SUBUNIT PHAC"/>
    <property type="match status" value="1"/>
</dbReference>
<comment type="subcellular location">
    <subcellularLocation>
        <location evidence="1">Cytoplasm</location>
    </subcellularLocation>
</comment>
<name>A0ABV7VU33_9GAMM</name>
<keyword evidence="4" id="KW-0012">Acyltransferase</keyword>
<sequence length="604" mass="68137">MKGLPTENMDTAIRDFFDMAGQAAEHYGRLWEKMAKQSTSAEDPAASVLTDFSESFRELGEAMITRPEKVLADQMELVKQQQELFQKTALRFLGQEVEPVIIPERGDRRFNDAQWSDNPLFDYIKQLYLLQGKTLMKMVHETDGLSDHSRQKVEYLVRQYINALSPTNFAGLNPEVIRKTMETGGSNLVAGMEQLLEDLETSVSGALNVAMTDTSAFQVGRNLATTPGKVVYQNDLMQLIQYTPTTQQTFKRPLLVIPPFINKFYILDMREKNSFIKWLVDQGHTVFVISWVNPGPSLRNKGFADYLLEGPQAAIEAIEQATGEKEVNAIGYCLGGTLLSATLAYQKKKKKESIKSATFMATLMDFSSPGEIGVFINETAIAALEKQMDALGYYDGRQMAFSFNTLRENDLFWSFFINNYLKGERPAAFDLLYWNTDSTNLPATMHSYYLRNMYLNNLLIEKDALELDGVTIDLGSVKVPGYFISTAQDHIALWQTTYTGARVLGGNNRFVLGGSGHIAGIVNPPEANKYGYWTNEKLADTPEEWYQGSTNHEGSWWLDWQQWVLQQGDMEMVEVRQPGSGKLAVIEDAPGRYVKQRIIDVVAK</sequence>
<dbReference type="Proteomes" id="UP001595722">
    <property type="component" value="Unassembled WGS sequence"/>
</dbReference>
<dbReference type="NCBIfam" id="TIGR01838">
    <property type="entry name" value="PHA_synth_I"/>
    <property type="match status" value="1"/>
</dbReference>
<keyword evidence="2" id="KW-0963">Cytoplasm</keyword>
<accession>A0ABV7VU33</accession>
<dbReference type="InterPro" id="IPR010963">
    <property type="entry name" value="PHA_synth_I"/>
</dbReference>
<evidence type="ECO:0000313" key="6">
    <source>
        <dbReference type="EMBL" id="MFC3680815.1"/>
    </source>
</evidence>
<evidence type="ECO:0000256" key="1">
    <source>
        <dbReference type="ARBA" id="ARBA00004496"/>
    </source>
</evidence>
<dbReference type="InterPro" id="IPR010941">
    <property type="entry name" value="PhaC_N"/>
</dbReference>
<dbReference type="InterPro" id="IPR051321">
    <property type="entry name" value="PHA/PHB_synthase"/>
</dbReference>
<evidence type="ECO:0000259" key="5">
    <source>
        <dbReference type="Pfam" id="PF07167"/>
    </source>
</evidence>
<organism evidence="6 7">
    <name type="scientific">Bacterioplanoides pacificum</name>
    <dbReference type="NCBI Taxonomy" id="1171596"/>
    <lineage>
        <taxon>Bacteria</taxon>
        <taxon>Pseudomonadati</taxon>
        <taxon>Pseudomonadota</taxon>
        <taxon>Gammaproteobacteria</taxon>
        <taxon>Oceanospirillales</taxon>
        <taxon>Oceanospirillaceae</taxon>
        <taxon>Bacterioplanoides</taxon>
    </lineage>
</organism>
<keyword evidence="7" id="KW-1185">Reference proteome</keyword>
<dbReference type="RefSeq" id="WP_376866914.1">
    <property type="nucleotide sequence ID" value="NZ_JBHRYB010000013.1"/>
</dbReference>
<protein>
    <submittedName>
        <fullName evidence="6">Class I poly(R)-hydroxyalkanoic acid synthase</fullName>
    </submittedName>
</protein>
<dbReference type="InterPro" id="IPR029058">
    <property type="entry name" value="AB_hydrolase_fold"/>
</dbReference>
<dbReference type="SUPFAM" id="SSF53474">
    <property type="entry name" value="alpha/beta-Hydrolases"/>
    <property type="match status" value="1"/>
</dbReference>
<dbReference type="PANTHER" id="PTHR36837:SF5">
    <property type="entry name" value="POLY-3-HYDROXYBUTYRATE SYNTHASE"/>
    <property type="match status" value="1"/>
</dbReference>
<evidence type="ECO:0000256" key="4">
    <source>
        <dbReference type="ARBA" id="ARBA00023315"/>
    </source>
</evidence>
<evidence type="ECO:0000313" key="7">
    <source>
        <dbReference type="Proteomes" id="UP001595722"/>
    </source>
</evidence>
<proteinExistence type="predicted"/>
<dbReference type="Pfam" id="PF07167">
    <property type="entry name" value="PhaC_N"/>
    <property type="match status" value="1"/>
</dbReference>
<gene>
    <name evidence="6" type="primary">phaC</name>
    <name evidence="6" type="ORF">ACFOMG_11965</name>
</gene>
<comment type="caution">
    <text evidence="6">The sequence shown here is derived from an EMBL/GenBank/DDBJ whole genome shotgun (WGS) entry which is preliminary data.</text>
</comment>
<keyword evidence="3" id="KW-0808">Transferase</keyword>
<reference evidence="7" key="1">
    <citation type="journal article" date="2019" name="Int. J. Syst. Evol. Microbiol.">
        <title>The Global Catalogue of Microorganisms (GCM) 10K type strain sequencing project: providing services to taxonomists for standard genome sequencing and annotation.</title>
        <authorList>
            <consortium name="The Broad Institute Genomics Platform"/>
            <consortium name="The Broad Institute Genome Sequencing Center for Infectious Disease"/>
            <person name="Wu L."/>
            <person name="Ma J."/>
        </authorList>
    </citation>
    <scope>NUCLEOTIDE SEQUENCE [LARGE SCALE GENOMIC DNA]</scope>
    <source>
        <strain evidence="7">KCTC 42424</strain>
    </source>
</reference>
<evidence type="ECO:0000256" key="3">
    <source>
        <dbReference type="ARBA" id="ARBA00022679"/>
    </source>
</evidence>
<evidence type="ECO:0000256" key="2">
    <source>
        <dbReference type="ARBA" id="ARBA00022490"/>
    </source>
</evidence>
<dbReference type="Gene3D" id="3.40.50.1820">
    <property type="entry name" value="alpha/beta hydrolase"/>
    <property type="match status" value="1"/>
</dbReference>
<dbReference type="EMBL" id="JBHRYB010000013">
    <property type="protein sequence ID" value="MFC3680815.1"/>
    <property type="molecule type" value="Genomic_DNA"/>
</dbReference>
<feature type="domain" description="Poly-beta-hydroxybutyrate polymerase N-terminal" evidence="5">
    <location>
        <begin position="107"/>
        <end position="279"/>
    </location>
</feature>